<accession>A0A8H7Y1Q4</accession>
<gene>
    <name evidence="4" type="ORF">JR316_006200</name>
</gene>
<dbReference type="GO" id="GO:0008270">
    <property type="term" value="F:zinc ion binding"/>
    <property type="evidence" value="ECO:0007669"/>
    <property type="project" value="UniProtKB-KW"/>
</dbReference>
<evidence type="ECO:0000313" key="4">
    <source>
        <dbReference type="EMBL" id="KAG5169644.1"/>
    </source>
</evidence>
<comment type="caution">
    <text evidence="4">The sequence shown here is derived from an EMBL/GenBank/DDBJ whole genome shotgun (WGS) entry which is preliminary data.</text>
</comment>
<dbReference type="InterPro" id="IPR001841">
    <property type="entry name" value="Znf_RING"/>
</dbReference>
<feature type="compositionally biased region" description="Low complexity" evidence="2">
    <location>
        <begin position="226"/>
        <end position="237"/>
    </location>
</feature>
<feature type="region of interest" description="Disordered" evidence="2">
    <location>
        <begin position="204"/>
        <end position="288"/>
    </location>
</feature>
<keyword evidence="1" id="KW-0862">Zinc</keyword>
<dbReference type="CDD" id="cd16448">
    <property type="entry name" value="RING-H2"/>
    <property type="match status" value="1"/>
</dbReference>
<dbReference type="SUPFAM" id="SSF57850">
    <property type="entry name" value="RING/U-box"/>
    <property type="match status" value="1"/>
</dbReference>
<organism evidence="4">
    <name type="scientific">Psilocybe cubensis</name>
    <name type="common">Psychedelic mushroom</name>
    <name type="synonym">Stropharia cubensis</name>
    <dbReference type="NCBI Taxonomy" id="181762"/>
    <lineage>
        <taxon>Eukaryota</taxon>
        <taxon>Fungi</taxon>
        <taxon>Dikarya</taxon>
        <taxon>Basidiomycota</taxon>
        <taxon>Agaricomycotina</taxon>
        <taxon>Agaricomycetes</taxon>
        <taxon>Agaricomycetidae</taxon>
        <taxon>Agaricales</taxon>
        <taxon>Agaricineae</taxon>
        <taxon>Strophariaceae</taxon>
        <taxon>Psilocybe</taxon>
    </lineage>
</organism>
<feature type="compositionally biased region" description="Acidic residues" evidence="2">
    <location>
        <begin position="262"/>
        <end position="271"/>
    </location>
</feature>
<dbReference type="Gene3D" id="3.30.40.10">
    <property type="entry name" value="Zinc/RING finger domain, C3HC4 (zinc finger)"/>
    <property type="match status" value="1"/>
</dbReference>
<dbReference type="AlphaFoldDB" id="A0A8H7Y1Q4"/>
<sequence>MNMDMTAVAAYELVQDALNIRQHRTRAINAMIASLPSVQKDSQGLVLEEPCPICLMPFASIFEEQEAETAKDSEGKDEGKDEAELGGVTKLEGCGHIFCRRDLVEWIRSQHGSCPTCRHTFLDIGQPIESDDESSDGGEYIPNPDDFEDDDEDAYIDVDGFTDTDAETDGDFPVQQMDLDFDEMWEDESVNDAAVGLAEDIGVEDEEMEDAEEEEDRVSEWGLTDGESSSMSSSEGEIAIDGDDGEGNNAALETEVSVSVHEDDDALENEQEGGHIAVSTANEQEQPK</sequence>
<feature type="compositionally biased region" description="Acidic residues" evidence="2">
    <location>
        <begin position="204"/>
        <end position="217"/>
    </location>
</feature>
<feature type="compositionally biased region" description="Polar residues" evidence="2">
    <location>
        <begin position="279"/>
        <end position="288"/>
    </location>
</feature>
<dbReference type="InterPro" id="IPR013083">
    <property type="entry name" value="Znf_RING/FYVE/PHD"/>
</dbReference>
<name>A0A8H7Y1Q4_PSICU</name>
<proteinExistence type="predicted"/>
<keyword evidence="1" id="KW-0479">Metal-binding</keyword>
<reference evidence="4" key="1">
    <citation type="submission" date="2021-02" db="EMBL/GenBank/DDBJ databases">
        <title>Psilocybe cubensis genome.</title>
        <authorList>
            <person name="Mckernan K.J."/>
            <person name="Crawford S."/>
            <person name="Trippe A."/>
            <person name="Kane L.T."/>
            <person name="Mclaughlin S."/>
        </authorList>
    </citation>
    <scope>NUCLEOTIDE SEQUENCE [LARGE SCALE GENOMIC DNA]</scope>
    <source>
        <strain evidence="4">MGC-MH-2018</strain>
    </source>
</reference>
<evidence type="ECO:0000256" key="1">
    <source>
        <dbReference type="PROSITE-ProRule" id="PRU00175"/>
    </source>
</evidence>
<feature type="region of interest" description="Disordered" evidence="2">
    <location>
        <begin position="128"/>
        <end position="151"/>
    </location>
</feature>
<dbReference type="PROSITE" id="PS50089">
    <property type="entry name" value="ZF_RING_2"/>
    <property type="match status" value="1"/>
</dbReference>
<evidence type="ECO:0000259" key="3">
    <source>
        <dbReference type="PROSITE" id="PS50089"/>
    </source>
</evidence>
<evidence type="ECO:0000256" key="2">
    <source>
        <dbReference type="SAM" id="MobiDB-lite"/>
    </source>
</evidence>
<keyword evidence="1" id="KW-0863">Zinc-finger</keyword>
<protein>
    <recommendedName>
        <fullName evidence="3">RING-type domain-containing protein</fullName>
    </recommendedName>
</protein>
<feature type="domain" description="RING-type" evidence="3">
    <location>
        <begin position="51"/>
        <end position="118"/>
    </location>
</feature>
<dbReference type="EMBL" id="JAFIQS010000005">
    <property type="protein sequence ID" value="KAG5169644.1"/>
    <property type="molecule type" value="Genomic_DNA"/>
</dbReference>
<dbReference type="SMART" id="SM00184">
    <property type="entry name" value="RING"/>
    <property type="match status" value="1"/>
</dbReference>